<dbReference type="InterPro" id="IPR013088">
    <property type="entry name" value="Znf_NHR/GATA"/>
</dbReference>
<evidence type="ECO:0000256" key="4">
    <source>
        <dbReference type="ARBA" id="ARBA00022833"/>
    </source>
</evidence>
<dbReference type="SUPFAM" id="SSF57716">
    <property type="entry name" value="Glucocorticoid receptor-like (DNA-binding domain)"/>
    <property type="match status" value="1"/>
</dbReference>
<dbReference type="GO" id="GO:0045165">
    <property type="term" value="P:cell fate commitment"/>
    <property type="evidence" value="ECO:0007669"/>
    <property type="project" value="TreeGrafter"/>
</dbReference>
<dbReference type="FunFam" id="3.30.50.10:FF:000032">
    <property type="entry name" value="Transcription factor GATA-3"/>
    <property type="match status" value="1"/>
</dbReference>
<sequence length="862" mass="96533">MLSPILNDLSRSSLNQCDQHSVPSSRSFPSDSISATIFDHLGEITQNHTKNRPHPIETIIQYTDSNSLATNITSPAEIVSNPLVTTLGNRMMLADKSCSVCVQTATNAKKADALCDVVNLNKSDKDTSYSNSDADSTDEEEEATDGGVDSCWVSQFPCVHTYQTDTAPTHKQKVINPKLDTITTQVSVVELSNEHKANPTGSPNYHWPYADHLKTKSDTLQPNPFYICDLKSFTSATSSSSFDYSSRSLETDHYPFASFAAYTPGETYSDVTMSTGYSNSTFTNVFHSHQIESTVNRDEEETQADEKTTEEDVEEEEEEEEESNSHSSIESELSVSKHDVEWLRLQHSLSPSEVHTGAYRLEEKPMYHGHWFDHQPLPGPPRYSSALDNVTSKRMEEPGSYSTEYNKEAQSRHDYFACPRLSSHLDLTHPKLLNRHLNPTCTSRILTANPSTVSVHQSILQENPDSSPTKEFVSLRESDSNQISLRQYSHYIPDLAGPLEQTLTNISINRQNYQNSPGKGYSPTTYDPLRWDWNSPLSVGLLGASYLAGLSPSTRATRETHSSLCDEVGLFPETFKTCSWTNYAPARSASIPVQELSHRQADAQQLFVESNLLNFSQSSKRPGQMCTNCNTSATTLWRRNAEGDPVCNACGLYYKLHKVNRPISMKKEGIQTRKRKPRTSTSRNVVQGGLAQPSLKHVRQNSRNGSQKRTTYTTGTLGNRRTAMTTFSLHSRLDGRSHVVRRPCLSSECRERSQTATQFDMDYTHKLREQSDSKHSSHDNTTFPTGSLHNFCSVMTGTEHSDYNTSESRITETENTREPLTLEMLSGDPTDRIQNVPQRAEPIFPAPSVTDYQEQLSSALFI</sequence>
<feature type="region of interest" description="Disordered" evidence="10">
    <location>
        <begin position="667"/>
        <end position="714"/>
    </location>
</feature>
<dbReference type="EMBL" id="JTDF01005246">
    <property type="protein sequence ID" value="KAF8566344.1"/>
    <property type="molecule type" value="Genomic_DNA"/>
</dbReference>
<dbReference type="GO" id="GO:0045944">
    <property type="term" value="P:positive regulation of transcription by RNA polymerase II"/>
    <property type="evidence" value="ECO:0007669"/>
    <property type="project" value="TreeGrafter"/>
</dbReference>
<dbReference type="SMART" id="SM00401">
    <property type="entry name" value="ZnF_GATA"/>
    <property type="match status" value="1"/>
</dbReference>
<evidence type="ECO:0000256" key="6">
    <source>
        <dbReference type="ARBA" id="ARBA00023125"/>
    </source>
</evidence>
<feature type="region of interest" description="Disordered" evidence="10">
    <location>
        <begin position="292"/>
        <end position="332"/>
    </location>
</feature>
<reference evidence="12 13" key="1">
    <citation type="submission" date="2019-07" db="EMBL/GenBank/DDBJ databases">
        <title>Annotation for the trematode Paragonimus westermani.</title>
        <authorList>
            <person name="Choi Y.-J."/>
        </authorList>
    </citation>
    <scope>NUCLEOTIDE SEQUENCE [LARGE SCALE GENOMIC DNA]</scope>
    <source>
        <strain evidence="12">180907_Pwestermani</strain>
    </source>
</reference>
<organism evidence="12 13">
    <name type="scientific">Paragonimus westermani</name>
    <dbReference type="NCBI Taxonomy" id="34504"/>
    <lineage>
        <taxon>Eukaryota</taxon>
        <taxon>Metazoa</taxon>
        <taxon>Spiralia</taxon>
        <taxon>Lophotrochozoa</taxon>
        <taxon>Platyhelminthes</taxon>
        <taxon>Trematoda</taxon>
        <taxon>Digenea</taxon>
        <taxon>Plagiorchiida</taxon>
        <taxon>Troglotremata</taxon>
        <taxon>Troglotrematidae</taxon>
        <taxon>Paragonimus</taxon>
    </lineage>
</organism>
<keyword evidence="13" id="KW-1185">Reference proteome</keyword>
<dbReference type="GO" id="GO:0005634">
    <property type="term" value="C:nucleus"/>
    <property type="evidence" value="ECO:0007669"/>
    <property type="project" value="UniProtKB-SubCell"/>
</dbReference>
<dbReference type="InterPro" id="IPR000679">
    <property type="entry name" value="Znf_GATA"/>
</dbReference>
<dbReference type="PROSITE" id="PS00344">
    <property type="entry name" value="GATA_ZN_FINGER_1"/>
    <property type="match status" value="1"/>
</dbReference>
<dbReference type="GO" id="GO:0000122">
    <property type="term" value="P:negative regulation of transcription by RNA polymerase II"/>
    <property type="evidence" value="ECO:0007669"/>
    <property type="project" value="TreeGrafter"/>
</dbReference>
<evidence type="ECO:0000259" key="11">
    <source>
        <dbReference type="PROSITE" id="PS50114"/>
    </source>
</evidence>
<evidence type="ECO:0000256" key="9">
    <source>
        <dbReference type="PROSITE-ProRule" id="PRU00094"/>
    </source>
</evidence>
<evidence type="ECO:0000256" key="8">
    <source>
        <dbReference type="ARBA" id="ARBA00023242"/>
    </source>
</evidence>
<dbReference type="Pfam" id="PF00320">
    <property type="entry name" value="GATA"/>
    <property type="match status" value="1"/>
</dbReference>
<dbReference type="PANTHER" id="PTHR10071">
    <property type="entry name" value="TRANSCRIPTION FACTOR GATA FAMILY MEMBER"/>
    <property type="match status" value="1"/>
</dbReference>
<feature type="compositionally biased region" description="Polar residues" evidence="10">
    <location>
        <begin position="799"/>
        <end position="808"/>
    </location>
</feature>
<proteinExistence type="predicted"/>
<evidence type="ECO:0000256" key="7">
    <source>
        <dbReference type="ARBA" id="ARBA00023163"/>
    </source>
</evidence>
<feature type="compositionally biased region" description="Acidic residues" evidence="10">
    <location>
        <begin position="135"/>
        <end position="144"/>
    </location>
</feature>
<keyword evidence="7" id="KW-0804">Transcription</keyword>
<dbReference type="InterPro" id="IPR039355">
    <property type="entry name" value="Transcription_factor_GATA"/>
</dbReference>
<keyword evidence="5" id="KW-0805">Transcription regulation</keyword>
<keyword evidence="6" id="KW-0238">DNA-binding</keyword>
<dbReference type="PANTHER" id="PTHR10071:SF281">
    <property type="entry name" value="BOX A-BINDING FACTOR-RELATED"/>
    <property type="match status" value="1"/>
</dbReference>
<dbReference type="GO" id="GO:0000981">
    <property type="term" value="F:DNA-binding transcription factor activity, RNA polymerase II-specific"/>
    <property type="evidence" value="ECO:0007669"/>
    <property type="project" value="TreeGrafter"/>
</dbReference>
<evidence type="ECO:0000313" key="13">
    <source>
        <dbReference type="Proteomes" id="UP000699462"/>
    </source>
</evidence>
<comment type="caution">
    <text evidence="12">The sequence shown here is derived from an EMBL/GenBank/DDBJ whole genome shotgun (WGS) entry which is preliminary data.</text>
</comment>
<keyword evidence="3 9" id="KW-0863">Zinc-finger</keyword>
<evidence type="ECO:0000256" key="10">
    <source>
        <dbReference type="SAM" id="MobiDB-lite"/>
    </source>
</evidence>
<protein>
    <recommendedName>
        <fullName evidence="11">GATA-type domain-containing protein</fullName>
    </recommendedName>
</protein>
<keyword evidence="8" id="KW-0539">Nucleus</keyword>
<evidence type="ECO:0000256" key="1">
    <source>
        <dbReference type="ARBA" id="ARBA00004123"/>
    </source>
</evidence>
<feature type="region of interest" description="Disordered" evidence="10">
    <location>
        <begin position="124"/>
        <end position="146"/>
    </location>
</feature>
<dbReference type="GO" id="GO:0008270">
    <property type="term" value="F:zinc ion binding"/>
    <property type="evidence" value="ECO:0007669"/>
    <property type="project" value="UniProtKB-KW"/>
</dbReference>
<evidence type="ECO:0000256" key="2">
    <source>
        <dbReference type="ARBA" id="ARBA00022723"/>
    </source>
</evidence>
<gene>
    <name evidence="12" type="ORF">P879_04543</name>
</gene>
<feature type="compositionally biased region" description="Acidic residues" evidence="10">
    <location>
        <begin position="298"/>
        <end position="322"/>
    </location>
</feature>
<name>A0A8T0DHD9_9TREM</name>
<dbReference type="AlphaFoldDB" id="A0A8T0DHD9"/>
<dbReference type="Gene3D" id="3.30.50.10">
    <property type="entry name" value="Erythroid Transcription Factor GATA-1, subunit A"/>
    <property type="match status" value="1"/>
</dbReference>
<feature type="domain" description="GATA-type" evidence="11">
    <location>
        <begin position="620"/>
        <end position="673"/>
    </location>
</feature>
<keyword evidence="4" id="KW-0862">Zinc</keyword>
<accession>A0A8T0DHD9</accession>
<dbReference type="PROSITE" id="PS50114">
    <property type="entry name" value="GATA_ZN_FINGER_2"/>
    <property type="match status" value="1"/>
</dbReference>
<feature type="region of interest" description="Disordered" evidence="10">
    <location>
        <begin position="799"/>
        <end position="818"/>
    </location>
</feature>
<evidence type="ECO:0000256" key="5">
    <source>
        <dbReference type="ARBA" id="ARBA00023015"/>
    </source>
</evidence>
<comment type="subcellular location">
    <subcellularLocation>
        <location evidence="1">Nucleus</location>
    </subcellularLocation>
</comment>
<dbReference type="GO" id="GO:0000978">
    <property type="term" value="F:RNA polymerase II cis-regulatory region sequence-specific DNA binding"/>
    <property type="evidence" value="ECO:0007669"/>
    <property type="project" value="TreeGrafter"/>
</dbReference>
<dbReference type="Proteomes" id="UP000699462">
    <property type="component" value="Unassembled WGS sequence"/>
</dbReference>
<dbReference type="CDD" id="cd00202">
    <property type="entry name" value="ZnF_GATA"/>
    <property type="match status" value="1"/>
</dbReference>
<evidence type="ECO:0000313" key="12">
    <source>
        <dbReference type="EMBL" id="KAF8566344.1"/>
    </source>
</evidence>
<dbReference type="OrthoDB" id="515401at2759"/>
<evidence type="ECO:0000256" key="3">
    <source>
        <dbReference type="ARBA" id="ARBA00022771"/>
    </source>
</evidence>
<dbReference type="PRINTS" id="PR00619">
    <property type="entry name" value="GATAZNFINGER"/>
</dbReference>
<feature type="compositionally biased region" description="Polar residues" evidence="10">
    <location>
        <begin position="701"/>
        <end position="714"/>
    </location>
</feature>
<keyword evidence="2" id="KW-0479">Metal-binding</keyword>